<dbReference type="SMART" id="SM00530">
    <property type="entry name" value="HTH_XRE"/>
    <property type="match status" value="1"/>
</dbReference>
<dbReference type="GO" id="GO:0003677">
    <property type="term" value="F:DNA binding"/>
    <property type="evidence" value="ECO:0007669"/>
    <property type="project" value="InterPro"/>
</dbReference>
<reference evidence="2" key="1">
    <citation type="submission" date="2021-03" db="EMBL/GenBank/DDBJ databases">
        <title>Antimicrobial resistance genes in bacteria isolated from Japanese honey, and their potential for conferring macrolide and lincosamide resistance in the American foulbrood pathogen Paenibacillus larvae.</title>
        <authorList>
            <person name="Okamoto M."/>
            <person name="Kumagai M."/>
            <person name="Kanamori H."/>
            <person name="Takamatsu D."/>
        </authorList>
    </citation>
    <scope>NUCLEOTIDE SEQUENCE</scope>
    <source>
        <strain evidence="2">J27TS8</strain>
    </source>
</reference>
<evidence type="ECO:0000313" key="2">
    <source>
        <dbReference type="EMBL" id="GIN62513.1"/>
    </source>
</evidence>
<dbReference type="Proteomes" id="UP000682111">
    <property type="component" value="Unassembled WGS sequence"/>
</dbReference>
<organism evidence="2 3">
    <name type="scientific">Robertmurraya siralis</name>
    <dbReference type="NCBI Taxonomy" id="77777"/>
    <lineage>
        <taxon>Bacteria</taxon>
        <taxon>Bacillati</taxon>
        <taxon>Bacillota</taxon>
        <taxon>Bacilli</taxon>
        <taxon>Bacillales</taxon>
        <taxon>Bacillaceae</taxon>
        <taxon>Robertmurraya</taxon>
    </lineage>
</organism>
<dbReference type="EMBL" id="BORC01000004">
    <property type="protein sequence ID" value="GIN62513.1"/>
    <property type="molecule type" value="Genomic_DNA"/>
</dbReference>
<dbReference type="InterPro" id="IPR001387">
    <property type="entry name" value="Cro/C1-type_HTH"/>
</dbReference>
<comment type="caution">
    <text evidence="2">The sequence shown here is derived from an EMBL/GenBank/DDBJ whole genome shotgun (WGS) entry which is preliminary data.</text>
</comment>
<proteinExistence type="predicted"/>
<dbReference type="InterPro" id="IPR010982">
    <property type="entry name" value="Lambda_DNA-bd_dom_sf"/>
</dbReference>
<gene>
    <name evidence="2" type="ORF">J27TS8_25060</name>
</gene>
<dbReference type="Pfam" id="PF01381">
    <property type="entry name" value="HTH_3"/>
    <property type="match status" value="1"/>
</dbReference>
<dbReference type="AlphaFoldDB" id="A0A919WIN8"/>
<evidence type="ECO:0000259" key="1">
    <source>
        <dbReference type="SMART" id="SM00530"/>
    </source>
</evidence>
<dbReference type="SUPFAM" id="SSF47413">
    <property type="entry name" value="lambda repressor-like DNA-binding domains"/>
    <property type="match status" value="1"/>
</dbReference>
<protein>
    <recommendedName>
        <fullName evidence="1">HTH cro/C1-type domain-containing protein</fullName>
    </recommendedName>
</protein>
<accession>A0A919WIN8</accession>
<sequence>MREEEFKLTGKAIRVARLIKGVRIKEFAEKVGLSLNHCSMIERGEAGLTYRNYFRMLRELREMGYTDQQLAAIMILTENIEEMEVDE</sequence>
<dbReference type="RefSeq" id="WP_212933804.1">
    <property type="nucleotide sequence ID" value="NZ_BORC01000004.1"/>
</dbReference>
<name>A0A919WIN8_9BACI</name>
<dbReference type="CDD" id="cd00093">
    <property type="entry name" value="HTH_XRE"/>
    <property type="match status" value="1"/>
</dbReference>
<keyword evidence="3" id="KW-1185">Reference proteome</keyword>
<dbReference type="Gene3D" id="1.10.260.40">
    <property type="entry name" value="lambda repressor-like DNA-binding domains"/>
    <property type="match status" value="1"/>
</dbReference>
<feature type="domain" description="HTH cro/C1-type" evidence="1">
    <location>
        <begin position="12"/>
        <end position="66"/>
    </location>
</feature>
<evidence type="ECO:0000313" key="3">
    <source>
        <dbReference type="Proteomes" id="UP000682111"/>
    </source>
</evidence>